<sequence length="81" mass="9011">MKQSRLGSFYEALINVLIGFGIGLASQILVFPMVGIEVSLSTNLEVAAWFTVISIARSYVIRRWFNDRLHRAAHRMAGGEG</sequence>
<evidence type="ECO:0000313" key="2">
    <source>
        <dbReference type="EMBL" id="ARM83932.1"/>
    </source>
</evidence>
<keyword evidence="1" id="KW-0812">Transmembrane</keyword>
<gene>
    <name evidence="2" type="ORF">MARSALSMR5_01854</name>
</gene>
<dbReference type="GeneID" id="77255815"/>
<keyword evidence="1" id="KW-1133">Transmembrane helix</keyword>
<dbReference type="Pfam" id="PF23858">
    <property type="entry name" value="DUF7220"/>
    <property type="match status" value="1"/>
</dbReference>
<dbReference type="AlphaFoldDB" id="A0A1W6K9C4"/>
<evidence type="ECO:0000256" key="1">
    <source>
        <dbReference type="SAM" id="Phobius"/>
    </source>
</evidence>
<feature type="transmembrane region" description="Helical" evidence="1">
    <location>
        <begin position="46"/>
        <end position="65"/>
    </location>
</feature>
<keyword evidence="1" id="KW-0472">Membrane</keyword>
<dbReference type="InterPro" id="IPR055644">
    <property type="entry name" value="DUF7220"/>
</dbReference>
<feature type="transmembrane region" description="Helical" evidence="1">
    <location>
        <begin position="12"/>
        <end position="34"/>
    </location>
</feature>
<evidence type="ECO:0000313" key="3">
    <source>
        <dbReference type="Proteomes" id="UP000193100"/>
    </source>
</evidence>
<accession>A0A1W6K9C4</accession>
<reference evidence="2 3" key="1">
    <citation type="submission" date="2017-04" db="EMBL/GenBank/DDBJ databases">
        <title>Genome Sequence of Marinobacter salarius strain SMR5 Isolated from a culture of the Diatom Skeletonema marinoi.</title>
        <authorList>
            <person name="Topel M."/>
            <person name="Pinder M.I.M."/>
            <person name="Johansson O.N."/>
            <person name="Kourtchenko O."/>
            <person name="Godhe A."/>
            <person name="Clarke A.K."/>
        </authorList>
    </citation>
    <scope>NUCLEOTIDE SEQUENCE [LARGE SCALE GENOMIC DNA]</scope>
    <source>
        <strain evidence="2 3">SMR5</strain>
    </source>
</reference>
<dbReference type="EMBL" id="CP020931">
    <property type="protein sequence ID" value="ARM83932.1"/>
    <property type="molecule type" value="Genomic_DNA"/>
</dbReference>
<proteinExistence type="predicted"/>
<name>A0A1W6K9C4_9GAMM</name>
<protein>
    <submittedName>
        <fullName evidence="2">Uncharacterized protein</fullName>
    </submittedName>
</protein>
<organism evidence="2 3">
    <name type="scientific">Marinobacter salarius</name>
    <dbReference type="NCBI Taxonomy" id="1420917"/>
    <lineage>
        <taxon>Bacteria</taxon>
        <taxon>Pseudomonadati</taxon>
        <taxon>Pseudomonadota</taxon>
        <taxon>Gammaproteobacteria</taxon>
        <taxon>Pseudomonadales</taxon>
        <taxon>Marinobacteraceae</taxon>
        <taxon>Marinobacter</taxon>
    </lineage>
</organism>
<dbReference type="RefSeq" id="WP_085680267.1">
    <property type="nucleotide sequence ID" value="NZ_CP020931.1"/>
</dbReference>
<dbReference type="Proteomes" id="UP000193100">
    <property type="component" value="Chromosome"/>
</dbReference>